<keyword evidence="4" id="KW-0472">Membrane</keyword>
<dbReference type="InterPro" id="IPR056737">
    <property type="entry name" value="Beta-prop_ATRN-MKLN-like"/>
</dbReference>
<evidence type="ECO:0000256" key="1">
    <source>
        <dbReference type="ARBA" id="ARBA00022441"/>
    </source>
</evidence>
<dbReference type="PANTHER" id="PTHR46093">
    <property type="entry name" value="ACYL-COA-BINDING DOMAIN-CONTAINING PROTEIN 5"/>
    <property type="match status" value="1"/>
</dbReference>
<keyword evidence="1" id="KW-0880">Kelch repeat</keyword>
<feature type="domain" description="Attractin/MKLN-like beta-propeller" evidence="5">
    <location>
        <begin position="191"/>
        <end position="352"/>
    </location>
</feature>
<gene>
    <name evidence="6" type="ORF">BCV71DRAFT_255369</name>
</gene>
<keyword evidence="4" id="KW-0812">Transmembrane</keyword>
<feature type="compositionally biased region" description="Basic and acidic residues" evidence="3">
    <location>
        <begin position="508"/>
        <end position="533"/>
    </location>
</feature>
<proteinExistence type="predicted"/>
<evidence type="ECO:0000256" key="3">
    <source>
        <dbReference type="SAM" id="MobiDB-lite"/>
    </source>
</evidence>
<name>A0A1X0S326_RHIZD</name>
<protein>
    <recommendedName>
        <fullName evidence="5">Attractin/MKLN-like beta-propeller domain-containing protein</fullName>
    </recommendedName>
</protein>
<reference evidence="6 7" key="1">
    <citation type="journal article" date="2016" name="Proc. Natl. Acad. Sci. U.S.A.">
        <title>Lipid metabolic changes in an early divergent fungus govern the establishment of a mutualistic symbiosis with endobacteria.</title>
        <authorList>
            <person name="Lastovetsky O.A."/>
            <person name="Gaspar M.L."/>
            <person name="Mondo S.J."/>
            <person name="LaButti K.M."/>
            <person name="Sandor L."/>
            <person name="Grigoriev I.V."/>
            <person name="Henry S.A."/>
            <person name="Pawlowska T.E."/>
        </authorList>
    </citation>
    <scope>NUCLEOTIDE SEQUENCE [LARGE SCALE GENOMIC DNA]</scope>
    <source>
        <strain evidence="6 7">ATCC 11559</strain>
    </source>
</reference>
<dbReference type="InterPro" id="IPR015915">
    <property type="entry name" value="Kelch-typ_b-propeller"/>
</dbReference>
<feature type="region of interest" description="Disordered" evidence="3">
    <location>
        <begin position="497"/>
        <end position="533"/>
    </location>
</feature>
<dbReference type="SUPFAM" id="SSF117281">
    <property type="entry name" value="Kelch motif"/>
    <property type="match status" value="1"/>
</dbReference>
<evidence type="ECO:0000313" key="7">
    <source>
        <dbReference type="Proteomes" id="UP000242381"/>
    </source>
</evidence>
<evidence type="ECO:0000256" key="4">
    <source>
        <dbReference type="SAM" id="Phobius"/>
    </source>
</evidence>
<sequence>MRISGISITCTILGFFIHLTTAYYLDRLYPRCGYIHYGNDNSIRCFGGTGTMEPNTWGGDPNIYTLNLESTAPIPIDTLSNNWQDVRSNNAFDPELRGFCQIATLPNGYQIILQGGNGLNMMNDTILFDVSQKTWQTLTPYIPSNGTKIWGGTATNLPSATMDTIGFFGGTTGVFLADAASAPKVTGSPGFTNLTVFNTTSKTWSYFIPQNNVPSAIPIFHTATLDPKSGIIYYLGGEIIGTTQPSISQISWGYTFNTANGNWNTRNYTAPEDKFPSGRVYHTSTMAPNSQHIILFGGANSANRAVSDYLFTLSIETNTWNQVILSSTLSLPRFGHSAVLVNNTLFILSGEIIEGLATNILAIDVTDVSNMQIASSYPYNLATANSTSASNTTGTTNSTGTTNDTTLLLPPSLSPGAKAGIAIGVIIGAIAIGATIFIIYRKRAQNSKPADGEDTVLKEGDNVDWDKIENQYFELRTPPMLKHLAPESVGNQVRATPDAALGSTYTVQRKEDISQTPDVREVEEKKEIPFTHK</sequence>
<dbReference type="Pfam" id="PF24981">
    <property type="entry name" value="Beta-prop_ATRN-LZTR1"/>
    <property type="match status" value="1"/>
</dbReference>
<dbReference type="OMA" id="HINASWT"/>
<evidence type="ECO:0000256" key="2">
    <source>
        <dbReference type="ARBA" id="ARBA00022737"/>
    </source>
</evidence>
<organism evidence="6 7">
    <name type="scientific">Rhizopus microsporus</name>
    <dbReference type="NCBI Taxonomy" id="58291"/>
    <lineage>
        <taxon>Eukaryota</taxon>
        <taxon>Fungi</taxon>
        <taxon>Fungi incertae sedis</taxon>
        <taxon>Mucoromycota</taxon>
        <taxon>Mucoromycotina</taxon>
        <taxon>Mucoromycetes</taxon>
        <taxon>Mucorales</taxon>
        <taxon>Mucorineae</taxon>
        <taxon>Rhizopodaceae</taxon>
        <taxon>Rhizopus</taxon>
    </lineage>
</organism>
<dbReference type="EMBL" id="KV921327">
    <property type="protein sequence ID" value="ORE18548.1"/>
    <property type="molecule type" value="Genomic_DNA"/>
</dbReference>
<keyword evidence="2" id="KW-0677">Repeat</keyword>
<evidence type="ECO:0000313" key="6">
    <source>
        <dbReference type="EMBL" id="ORE18548.1"/>
    </source>
</evidence>
<accession>A0A1X0S326</accession>
<dbReference type="PANTHER" id="PTHR46093:SF18">
    <property type="entry name" value="FIBRONECTIN TYPE-III DOMAIN-CONTAINING PROTEIN"/>
    <property type="match status" value="1"/>
</dbReference>
<dbReference type="Gene3D" id="2.120.10.80">
    <property type="entry name" value="Kelch-type beta propeller"/>
    <property type="match status" value="2"/>
</dbReference>
<keyword evidence="4" id="KW-1133">Transmembrane helix</keyword>
<dbReference type="Proteomes" id="UP000242381">
    <property type="component" value="Unassembled WGS sequence"/>
</dbReference>
<evidence type="ECO:0000259" key="5">
    <source>
        <dbReference type="Pfam" id="PF24981"/>
    </source>
</evidence>
<feature type="transmembrane region" description="Helical" evidence="4">
    <location>
        <begin position="419"/>
        <end position="440"/>
    </location>
</feature>
<feature type="region of interest" description="Disordered" evidence="3">
    <location>
        <begin position="386"/>
        <end position="406"/>
    </location>
</feature>
<dbReference type="VEuPathDB" id="FungiDB:BCV72DRAFT_333327"/>
<dbReference type="AlphaFoldDB" id="A0A1X0S326"/>
<dbReference type="VEuPathDB" id="FungiDB:BCV72DRAFT_233588"/>